<protein>
    <submittedName>
        <fullName evidence="1">Uncharacterized protein</fullName>
    </submittedName>
</protein>
<name>A0ABX0TZD8_9SPHN</name>
<gene>
    <name evidence="1" type="ORF">FHT01_001135</name>
</gene>
<evidence type="ECO:0000313" key="2">
    <source>
        <dbReference type="Proteomes" id="UP000788153"/>
    </source>
</evidence>
<accession>A0ABX0TZD8</accession>
<keyword evidence="2" id="KW-1185">Reference proteome</keyword>
<dbReference type="EMBL" id="JAASQP010000001">
    <property type="protein sequence ID" value="NIJ23593.1"/>
    <property type="molecule type" value="Genomic_DNA"/>
</dbReference>
<dbReference type="RefSeq" id="WP_140231233.1">
    <property type="nucleotide sequence ID" value="NZ_BAAAEV010000001.1"/>
</dbReference>
<sequence length="92" mass="10441">MLALLLVQAIATPQSAQQRDCPERSRSAEDGEIVVCARTDRNERYRLHPLPERYVERRQVRLRLPGGGTVEPHVDQGRLGDPQIKATLKIPF</sequence>
<dbReference type="Proteomes" id="UP000788153">
    <property type="component" value="Unassembled WGS sequence"/>
</dbReference>
<evidence type="ECO:0000313" key="1">
    <source>
        <dbReference type="EMBL" id="NIJ23593.1"/>
    </source>
</evidence>
<reference evidence="1 2" key="1">
    <citation type="submission" date="2020-03" db="EMBL/GenBank/DDBJ databases">
        <title>Genomic Encyclopedia of Type Strains, Phase IV (KMG-IV): sequencing the most valuable type-strain genomes for metagenomic binning, comparative biology and taxonomic classification.</title>
        <authorList>
            <person name="Goeker M."/>
        </authorList>
    </citation>
    <scope>NUCLEOTIDE SEQUENCE [LARGE SCALE GENOMIC DNA]</scope>
    <source>
        <strain evidence="1 2">DSM 22753</strain>
    </source>
</reference>
<comment type="caution">
    <text evidence="1">The sequence shown here is derived from an EMBL/GenBank/DDBJ whole genome shotgun (WGS) entry which is preliminary data.</text>
</comment>
<organism evidence="1 2">
    <name type="scientific">Sphingomonas japonica</name>
    <dbReference type="NCBI Taxonomy" id="511662"/>
    <lineage>
        <taxon>Bacteria</taxon>
        <taxon>Pseudomonadati</taxon>
        <taxon>Pseudomonadota</taxon>
        <taxon>Alphaproteobacteria</taxon>
        <taxon>Sphingomonadales</taxon>
        <taxon>Sphingomonadaceae</taxon>
        <taxon>Sphingomonas</taxon>
    </lineage>
</organism>
<proteinExistence type="predicted"/>